<dbReference type="GO" id="GO:0000976">
    <property type="term" value="F:transcription cis-regulatory region binding"/>
    <property type="evidence" value="ECO:0007669"/>
    <property type="project" value="TreeGrafter"/>
</dbReference>
<protein>
    <submittedName>
        <fullName evidence="3">Fungal-specific transcription factor domain-containing protein</fullName>
    </submittedName>
</protein>
<dbReference type="CDD" id="cd00067">
    <property type="entry name" value="GAL4"/>
    <property type="match status" value="1"/>
</dbReference>
<evidence type="ECO:0000313" key="3">
    <source>
        <dbReference type="EMBL" id="KAF2452770.1"/>
    </source>
</evidence>
<dbReference type="OrthoDB" id="5130013at2759"/>
<dbReference type="PANTHER" id="PTHR37534:SF39">
    <property type="entry name" value="TRANSCRIPTION FACTOR DOMAIN-CONTAINING PROTEIN"/>
    <property type="match status" value="1"/>
</dbReference>
<dbReference type="InterPro" id="IPR001138">
    <property type="entry name" value="Zn2Cys6_DnaBD"/>
</dbReference>
<sequence length="497" mass="56534">MASLDLEQLLKSLHLLDRKIFCDRELPICRNCVRANRLCGGYGTRLSWPREHDKRRGVVAYTTVKFPVAPRIGRQFINTSSWDIELHDHLAAAGPILVQGGESILQFKLPLLDKAALQPYALANHREAQLFEYFKSVAFHTLAVVDDADRAGGIRSLLLRMALSENTYGASAVRHSVLALASLHRSGLNTQARQLKYAAVNALRKSAEQGIGTTEGQQHIAAGMILCSFELLLPSDTSFQWPLYVCGSKMVMQGVFSTTPKCEGDLSTLIEWLFYHDVFADFSLRHWNLCDRERLFRCRHKIFAFLRANNDSHDQIMGTLGCSYEMLELVSQIFTQTLRPEEAGYHRDDYNNSLAELETRVINIRQQDAAATIFGRPDPLKKTHAENVAELYRFASLIYLERLSKNFSGLSAKVDAWVDEAFRVVAELDTCERPFPLFIVACEAKTDERRDMVFELLDRTAAENRSRPLDRVKRMLEVLWVQDDLVIGEDLDYAKKR</sequence>
<dbReference type="PANTHER" id="PTHR37534">
    <property type="entry name" value="TRANSCRIPTIONAL ACTIVATOR PROTEIN UGA3"/>
    <property type="match status" value="1"/>
</dbReference>
<dbReference type="GO" id="GO:0005634">
    <property type="term" value="C:nucleus"/>
    <property type="evidence" value="ECO:0007669"/>
    <property type="project" value="UniProtKB-SubCell"/>
</dbReference>
<dbReference type="GO" id="GO:0008270">
    <property type="term" value="F:zinc ion binding"/>
    <property type="evidence" value="ECO:0007669"/>
    <property type="project" value="InterPro"/>
</dbReference>
<dbReference type="EMBL" id="MU001704">
    <property type="protein sequence ID" value="KAF2452770.1"/>
    <property type="molecule type" value="Genomic_DNA"/>
</dbReference>
<dbReference type="Pfam" id="PF11951">
    <property type="entry name" value="Fungal_trans_2"/>
    <property type="match status" value="1"/>
</dbReference>
<evidence type="ECO:0000313" key="4">
    <source>
        <dbReference type="Proteomes" id="UP000799766"/>
    </source>
</evidence>
<evidence type="ECO:0000256" key="2">
    <source>
        <dbReference type="ARBA" id="ARBA00023242"/>
    </source>
</evidence>
<organism evidence="3 4">
    <name type="scientific">Lineolata rhizophorae</name>
    <dbReference type="NCBI Taxonomy" id="578093"/>
    <lineage>
        <taxon>Eukaryota</taxon>
        <taxon>Fungi</taxon>
        <taxon>Dikarya</taxon>
        <taxon>Ascomycota</taxon>
        <taxon>Pezizomycotina</taxon>
        <taxon>Dothideomycetes</taxon>
        <taxon>Dothideomycetes incertae sedis</taxon>
        <taxon>Lineolatales</taxon>
        <taxon>Lineolataceae</taxon>
        <taxon>Lineolata</taxon>
    </lineage>
</organism>
<dbReference type="GO" id="GO:0045944">
    <property type="term" value="P:positive regulation of transcription by RNA polymerase II"/>
    <property type="evidence" value="ECO:0007669"/>
    <property type="project" value="TreeGrafter"/>
</dbReference>
<gene>
    <name evidence="3" type="ORF">BDY21DRAFT_358291</name>
</gene>
<dbReference type="GO" id="GO:0000981">
    <property type="term" value="F:DNA-binding transcription factor activity, RNA polymerase II-specific"/>
    <property type="evidence" value="ECO:0007669"/>
    <property type="project" value="InterPro"/>
</dbReference>
<reference evidence="3" key="1">
    <citation type="journal article" date="2020" name="Stud. Mycol.">
        <title>101 Dothideomycetes genomes: a test case for predicting lifestyles and emergence of pathogens.</title>
        <authorList>
            <person name="Haridas S."/>
            <person name="Albert R."/>
            <person name="Binder M."/>
            <person name="Bloem J."/>
            <person name="Labutti K."/>
            <person name="Salamov A."/>
            <person name="Andreopoulos B."/>
            <person name="Baker S."/>
            <person name="Barry K."/>
            <person name="Bills G."/>
            <person name="Bluhm B."/>
            <person name="Cannon C."/>
            <person name="Castanera R."/>
            <person name="Culley D."/>
            <person name="Daum C."/>
            <person name="Ezra D."/>
            <person name="Gonzalez J."/>
            <person name="Henrissat B."/>
            <person name="Kuo A."/>
            <person name="Liang C."/>
            <person name="Lipzen A."/>
            <person name="Lutzoni F."/>
            <person name="Magnuson J."/>
            <person name="Mondo S."/>
            <person name="Nolan M."/>
            <person name="Ohm R."/>
            <person name="Pangilinan J."/>
            <person name="Park H.-J."/>
            <person name="Ramirez L."/>
            <person name="Alfaro M."/>
            <person name="Sun H."/>
            <person name="Tritt A."/>
            <person name="Yoshinaga Y."/>
            <person name="Zwiers L.-H."/>
            <person name="Turgeon B."/>
            <person name="Goodwin S."/>
            <person name="Spatafora J."/>
            <person name="Crous P."/>
            <person name="Grigoriev I."/>
        </authorList>
    </citation>
    <scope>NUCLEOTIDE SEQUENCE</scope>
    <source>
        <strain evidence="3">ATCC 16933</strain>
    </source>
</reference>
<evidence type="ECO:0000256" key="1">
    <source>
        <dbReference type="ARBA" id="ARBA00004123"/>
    </source>
</evidence>
<proteinExistence type="predicted"/>
<comment type="subcellular location">
    <subcellularLocation>
        <location evidence="1">Nucleus</location>
    </subcellularLocation>
</comment>
<dbReference type="InterPro" id="IPR036864">
    <property type="entry name" value="Zn2-C6_fun-type_DNA-bd_sf"/>
</dbReference>
<dbReference type="AlphaFoldDB" id="A0A6A6NM04"/>
<keyword evidence="2" id="KW-0539">Nucleus</keyword>
<dbReference type="InterPro" id="IPR021858">
    <property type="entry name" value="Fun_TF"/>
</dbReference>
<keyword evidence="4" id="KW-1185">Reference proteome</keyword>
<dbReference type="SUPFAM" id="SSF57701">
    <property type="entry name" value="Zn2/Cys6 DNA-binding domain"/>
    <property type="match status" value="1"/>
</dbReference>
<dbReference type="Proteomes" id="UP000799766">
    <property type="component" value="Unassembled WGS sequence"/>
</dbReference>
<feature type="non-terminal residue" evidence="3">
    <location>
        <position position="497"/>
    </location>
</feature>
<accession>A0A6A6NM04</accession>
<name>A0A6A6NM04_9PEZI</name>